<evidence type="ECO:0000256" key="1">
    <source>
        <dbReference type="ARBA" id="ARBA00022801"/>
    </source>
</evidence>
<keyword evidence="4" id="KW-1185">Reference proteome</keyword>
<dbReference type="GO" id="GO:0008664">
    <property type="term" value="F:RNA 2',3'-cyclic 3'-phosphodiesterase activity"/>
    <property type="evidence" value="ECO:0007669"/>
    <property type="project" value="UniProtKB-EC"/>
</dbReference>
<dbReference type="InterPro" id="IPR009097">
    <property type="entry name" value="Cyclic_Pdiesterase"/>
</dbReference>
<dbReference type="SUPFAM" id="SSF55144">
    <property type="entry name" value="LigT-like"/>
    <property type="match status" value="1"/>
</dbReference>
<dbReference type="Pfam" id="PF13563">
    <property type="entry name" value="2_5_RNA_ligase2"/>
    <property type="match status" value="1"/>
</dbReference>
<gene>
    <name evidence="3" type="ORF">SAMN05661109_01273</name>
</gene>
<dbReference type="AlphaFoldDB" id="A0A1H9SU18"/>
<comment type="function">
    <text evidence="2">Hydrolyzes RNA 2',3'-cyclic phosphodiester to an RNA 2'-phosphomonoester.</text>
</comment>
<proteinExistence type="inferred from homology"/>
<keyword evidence="1 2" id="KW-0378">Hydrolase</keyword>
<evidence type="ECO:0000256" key="2">
    <source>
        <dbReference type="HAMAP-Rule" id="MF_01940"/>
    </source>
</evidence>
<dbReference type="EMBL" id="FOGQ01000004">
    <property type="protein sequence ID" value="SER88466.1"/>
    <property type="molecule type" value="Genomic_DNA"/>
</dbReference>
<organism evidence="3 4">
    <name type="scientific">Corynebacterium cystitidis DSM 20524</name>
    <dbReference type="NCBI Taxonomy" id="1121357"/>
    <lineage>
        <taxon>Bacteria</taxon>
        <taxon>Bacillati</taxon>
        <taxon>Actinomycetota</taxon>
        <taxon>Actinomycetes</taxon>
        <taxon>Mycobacteriales</taxon>
        <taxon>Corynebacteriaceae</taxon>
        <taxon>Corynebacterium</taxon>
    </lineage>
</organism>
<dbReference type="RefSeq" id="WP_092257834.1">
    <property type="nucleotide sequence ID" value="NZ_CP047199.1"/>
</dbReference>
<dbReference type="GO" id="GO:0004113">
    <property type="term" value="F:2',3'-cyclic-nucleotide 3'-phosphodiesterase activity"/>
    <property type="evidence" value="ECO:0007669"/>
    <property type="project" value="InterPro"/>
</dbReference>
<name>A0A1H9SU18_9CORY</name>
<dbReference type="HAMAP" id="MF_01940">
    <property type="entry name" value="RNA_CPDase"/>
    <property type="match status" value="1"/>
</dbReference>
<evidence type="ECO:0000313" key="3">
    <source>
        <dbReference type="EMBL" id="SER88466.1"/>
    </source>
</evidence>
<feature type="short sequence motif" description="HXTX 1" evidence="2">
    <location>
        <begin position="43"/>
        <end position="46"/>
    </location>
</feature>
<protein>
    <recommendedName>
        <fullName evidence="2">RNA 2',3'-cyclic phosphodiesterase</fullName>
        <shortName evidence="2">RNA 2',3'-CPDase</shortName>
        <ecNumber evidence="2">3.1.4.58</ecNumber>
    </recommendedName>
</protein>
<comment type="catalytic activity">
    <reaction evidence="2">
        <text>a 3'-end 2',3'-cyclophospho-ribonucleotide-RNA + H2O = a 3'-end 2'-phospho-ribonucleotide-RNA + H(+)</text>
        <dbReference type="Rhea" id="RHEA:11828"/>
        <dbReference type="Rhea" id="RHEA-COMP:10464"/>
        <dbReference type="Rhea" id="RHEA-COMP:17353"/>
        <dbReference type="ChEBI" id="CHEBI:15377"/>
        <dbReference type="ChEBI" id="CHEBI:15378"/>
        <dbReference type="ChEBI" id="CHEBI:83064"/>
        <dbReference type="ChEBI" id="CHEBI:173113"/>
        <dbReference type="EC" id="3.1.4.58"/>
    </reaction>
</comment>
<dbReference type="PANTHER" id="PTHR35561:SF1">
    <property type="entry name" value="RNA 2',3'-CYCLIC PHOSPHODIESTERASE"/>
    <property type="match status" value="1"/>
</dbReference>
<dbReference type="PANTHER" id="PTHR35561">
    <property type="entry name" value="RNA 2',3'-CYCLIC PHOSPHODIESTERASE"/>
    <property type="match status" value="1"/>
</dbReference>
<dbReference type="Proteomes" id="UP000198929">
    <property type="component" value="Unassembled WGS sequence"/>
</dbReference>
<keyword evidence="3" id="KW-0436">Ligase</keyword>
<dbReference type="NCBIfam" id="TIGR02258">
    <property type="entry name" value="2_5_ligase"/>
    <property type="match status" value="1"/>
</dbReference>
<dbReference type="InterPro" id="IPR004175">
    <property type="entry name" value="RNA_CPDase"/>
</dbReference>
<sequence length="197" mass="21420">MSRRLFAALAVPDHVREHLVTTLRPIRERDGGVLRFTDPDNWHITCAFYGDTAEDPERLLGHLAAAATGAAGRAGGSLDLYLSGAGSFSSRTLWIGVGGATKRLRALMAGCVLEDFSAGRAGRTSGEQQRPRQRAHLTVARAHNRLQDPWLLGDLTHALSVYRGPQWRATSVGLYESFLGEGRSGGPRYELIGEVEL</sequence>
<feature type="short sequence motif" description="HXTX 2" evidence="2">
    <location>
        <begin position="136"/>
        <end position="139"/>
    </location>
</feature>
<feature type="active site" description="Proton donor" evidence="2">
    <location>
        <position position="43"/>
    </location>
</feature>
<dbReference type="STRING" id="1121357.SAMN05661109_01273"/>
<reference evidence="4" key="1">
    <citation type="submission" date="2016-10" db="EMBL/GenBank/DDBJ databases">
        <authorList>
            <person name="Varghese N."/>
            <person name="Submissions S."/>
        </authorList>
    </citation>
    <scope>NUCLEOTIDE SEQUENCE [LARGE SCALE GENOMIC DNA]</scope>
    <source>
        <strain evidence="4">DSM 20524</strain>
    </source>
</reference>
<feature type="active site" description="Proton acceptor" evidence="2">
    <location>
        <position position="136"/>
    </location>
</feature>
<dbReference type="GO" id="GO:0016874">
    <property type="term" value="F:ligase activity"/>
    <property type="evidence" value="ECO:0007669"/>
    <property type="project" value="UniProtKB-KW"/>
</dbReference>
<comment type="similarity">
    <text evidence="2">Belongs to the 2H phosphoesterase superfamily. ThpR family.</text>
</comment>
<dbReference type="Gene3D" id="3.90.1140.10">
    <property type="entry name" value="Cyclic phosphodiesterase"/>
    <property type="match status" value="1"/>
</dbReference>
<dbReference type="EC" id="3.1.4.58" evidence="2"/>
<accession>A0A1H9SU18</accession>
<evidence type="ECO:0000313" key="4">
    <source>
        <dbReference type="Proteomes" id="UP000198929"/>
    </source>
</evidence>